<dbReference type="RefSeq" id="WP_184834340.1">
    <property type="nucleotide sequence ID" value="NZ_JACHMN010000002.1"/>
</dbReference>
<name>A0A841BN80_9ACTN</name>
<dbReference type="AlphaFoldDB" id="A0A841BN80"/>
<proteinExistence type="predicted"/>
<dbReference type="EMBL" id="JACHMN010000002">
    <property type="protein sequence ID" value="MBB5868413.1"/>
    <property type="molecule type" value="Genomic_DNA"/>
</dbReference>
<comment type="caution">
    <text evidence="2">The sequence shown here is derived from an EMBL/GenBank/DDBJ whole genome shotgun (WGS) entry which is preliminary data.</text>
</comment>
<dbReference type="Proteomes" id="UP000587527">
    <property type="component" value="Unassembled WGS sequence"/>
</dbReference>
<gene>
    <name evidence="2" type="ORF">F4553_001792</name>
</gene>
<keyword evidence="3" id="KW-1185">Reference proteome</keyword>
<organism evidence="2 3">
    <name type="scientific">Allocatelliglobosispora scoriae</name>
    <dbReference type="NCBI Taxonomy" id="643052"/>
    <lineage>
        <taxon>Bacteria</taxon>
        <taxon>Bacillati</taxon>
        <taxon>Actinomycetota</taxon>
        <taxon>Actinomycetes</taxon>
        <taxon>Micromonosporales</taxon>
        <taxon>Micromonosporaceae</taxon>
        <taxon>Allocatelliglobosispora</taxon>
    </lineage>
</organism>
<evidence type="ECO:0000313" key="2">
    <source>
        <dbReference type="EMBL" id="MBB5868413.1"/>
    </source>
</evidence>
<sequence length="121" mass="13113">MIYWVMTFRTGITQGGGVSALQTKFPHATMCRLFISGERDPQSLTKPTQALTEAYWAKGIVPVVSFKPKAAAVAAGQWDQYLKNSPSSWPGSTRPGSSPGTNRKATWTARCTPRCSTVSTT</sequence>
<evidence type="ECO:0000313" key="3">
    <source>
        <dbReference type="Proteomes" id="UP000587527"/>
    </source>
</evidence>
<feature type="region of interest" description="Disordered" evidence="1">
    <location>
        <begin position="82"/>
        <end position="121"/>
    </location>
</feature>
<evidence type="ECO:0000256" key="1">
    <source>
        <dbReference type="SAM" id="MobiDB-lite"/>
    </source>
</evidence>
<feature type="compositionally biased region" description="Polar residues" evidence="1">
    <location>
        <begin position="82"/>
        <end position="105"/>
    </location>
</feature>
<protein>
    <submittedName>
        <fullName evidence="2">Uncharacterized protein</fullName>
    </submittedName>
</protein>
<accession>A0A841BN80</accession>
<reference evidence="2 3" key="1">
    <citation type="submission" date="2020-08" db="EMBL/GenBank/DDBJ databases">
        <title>Sequencing the genomes of 1000 actinobacteria strains.</title>
        <authorList>
            <person name="Klenk H.-P."/>
        </authorList>
    </citation>
    <scope>NUCLEOTIDE SEQUENCE [LARGE SCALE GENOMIC DNA]</scope>
    <source>
        <strain evidence="2 3">DSM 45362</strain>
    </source>
</reference>